<evidence type="ECO:0000256" key="1">
    <source>
        <dbReference type="SAM" id="MobiDB-lite"/>
    </source>
</evidence>
<dbReference type="RefSeq" id="WP_154309445.1">
    <property type="nucleotide sequence ID" value="NZ_WKKI01000054.1"/>
</dbReference>
<dbReference type="OrthoDB" id="1928231at2"/>
<sequence>MKLKPWVPFSIVIIMMLLTGCNSTILNLEGSTDNWDAKIQVTYTEDREDQSFVLKYQGDKLDEVKNTMIDYEIDSRTGSSRGKAQLSKGGVLQSSDGDSCTGCAKLYEDDEVEFKVMWNGQEEIIVLSKK</sequence>
<keyword evidence="2" id="KW-0812">Transmembrane</keyword>
<dbReference type="PROSITE" id="PS51257">
    <property type="entry name" value="PROKAR_LIPOPROTEIN"/>
    <property type="match status" value="1"/>
</dbReference>
<evidence type="ECO:0000256" key="2">
    <source>
        <dbReference type="SAM" id="Phobius"/>
    </source>
</evidence>
<accession>A0A7X2J290</accession>
<dbReference type="EMBL" id="WKKI01000054">
    <property type="protein sequence ID" value="MRX73989.1"/>
    <property type="molecule type" value="Genomic_DNA"/>
</dbReference>
<evidence type="ECO:0008006" key="5">
    <source>
        <dbReference type="Google" id="ProtNLM"/>
    </source>
</evidence>
<feature type="region of interest" description="Disordered" evidence="1">
    <location>
        <begin position="78"/>
        <end position="98"/>
    </location>
</feature>
<dbReference type="Proteomes" id="UP000448867">
    <property type="component" value="Unassembled WGS sequence"/>
</dbReference>
<feature type="transmembrane region" description="Helical" evidence="2">
    <location>
        <begin position="6"/>
        <end position="28"/>
    </location>
</feature>
<name>A0A7X2J290_9BACI</name>
<keyword evidence="2" id="KW-1133">Transmembrane helix</keyword>
<dbReference type="AlphaFoldDB" id="A0A7X2J290"/>
<keyword evidence="4" id="KW-1185">Reference proteome</keyword>
<organism evidence="3 4">
    <name type="scientific">Metabacillus lacus</name>
    <dbReference type="NCBI Taxonomy" id="1983721"/>
    <lineage>
        <taxon>Bacteria</taxon>
        <taxon>Bacillati</taxon>
        <taxon>Bacillota</taxon>
        <taxon>Bacilli</taxon>
        <taxon>Bacillales</taxon>
        <taxon>Bacillaceae</taxon>
        <taxon>Metabacillus</taxon>
    </lineage>
</organism>
<proteinExistence type="predicted"/>
<evidence type="ECO:0000313" key="3">
    <source>
        <dbReference type="EMBL" id="MRX73989.1"/>
    </source>
</evidence>
<keyword evidence="2" id="KW-0472">Membrane</keyword>
<gene>
    <name evidence="3" type="ORF">GJU40_17810</name>
</gene>
<comment type="caution">
    <text evidence="3">The sequence shown here is derived from an EMBL/GenBank/DDBJ whole genome shotgun (WGS) entry which is preliminary data.</text>
</comment>
<evidence type="ECO:0000313" key="4">
    <source>
        <dbReference type="Proteomes" id="UP000448867"/>
    </source>
</evidence>
<protein>
    <recommendedName>
        <fullName evidence="5">Lipoprotein</fullName>
    </recommendedName>
</protein>
<reference evidence="3 4" key="1">
    <citation type="submission" date="2019-11" db="EMBL/GenBank/DDBJ databases">
        <title>Bacillus lacus genome.</title>
        <authorList>
            <person name="Allen C.J."/>
            <person name="Newman J.D."/>
        </authorList>
    </citation>
    <scope>NUCLEOTIDE SEQUENCE [LARGE SCALE GENOMIC DNA]</scope>
    <source>
        <strain evidence="3 4">KCTC 33946</strain>
    </source>
</reference>